<dbReference type="GO" id="GO:0005886">
    <property type="term" value="C:plasma membrane"/>
    <property type="evidence" value="ECO:0007669"/>
    <property type="project" value="TreeGrafter"/>
</dbReference>
<keyword evidence="1" id="KW-1133">Transmembrane helix</keyword>
<organism evidence="2 3">
    <name type="scientific">Xylanibacter ruminicola</name>
    <name type="common">Prevotella ruminicola</name>
    <dbReference type="NCBI Taxonomy" id="839"/>
    <lineage>
        <taxon>Bacteria</taxon>
        <taxon>Pseudomonadati</taxon>
        <taxon>Bacteroidota</taxon>
        <taxon>Bacteroidia</taxon>
        <taxon>Bacteroidales</taxon>
        <taxon>Prevotellaceae</taxon>
        <taxon>Xylanibacter</taxon>
    </lineage>
</organism>
<name>A0A1M6SHZ6_XYLRU</name>
<reference evidence="2 3" key="1">
    <citation type="submission" date="2016-11" db="EMBL/GenBank/DDBJ databases">
        <authorList>
            <person name="Jaros S."/>
            <person name="Januszkiewicz K."/>
            <person name="Wedrychowicz H."/>
        </authorList>
    </citation>
    <scope>NUCLEOTIDE SEQUENCE [LARGE SCALE GENOMIC DNA]</scope>
    <source>
        <strain evidence="2 3">KHT3</strain>
    </source>
</reference>
<protein>
    <submittedName>
        <fullName evidence="2">Uncharacterized membrane protein YhaH, DUF805 family</fullName>
    </submittedName>
</protein>
<evidence type="ECO:0000256" key="1">
    <source>
        <dbReference type="SAM" id="Phobius"/>
    </source>
</evidence>
<dbReference type="OrthoDB" id="9812349at2"/>
<keyword evidence="1" id="KW-0812">Transmembrane</keyword>
<keyword evidence="1" id="KW-0472">Membrane</keyword>
<evidence type="ECO:0000313" key="2">
    <source>
        <dbReference type="EMBL" id="SHK44246.1"/>
    </source>
</evidence>
<dbReference type="Proteomes" id="UP000184130">
    <property type="component" value="Unassembled WGS sequence"/>
</dbReference>
<dbReference type="PANTHER" id="PTHR34980:SF3">
    <property type="entry name" value="BLR8105 PROTEIN"/>
    <property type="match status" value="1"/>
</dbReference>
<dbReference type="Pfam" id="PF05656">
    <property type="entry name" value="DUF805"/>
    <property type="match status" value="1"/>
</dbReference>
<sequence length="98" mass="11094">MFKAPFYSNGRIGRIEYILSILIFLGGDLICNVTLGSPSKNGAYAVILIVLWVFMLMQGAKRCHDIGNSGWWQLIPFYFIWLMIAKGDEGENEYGDPQ</sequence>
<feature type="transmembrane region" description="Helical" evidence="1">
    <location>
        <begin position="41"/>
        <end position="57"/>
    </location>
</feature>
<dbReference type="InterPro" id="IPR008523">
    <property type="entry name" value="DUF805"/>
</dbReference>
<evidence type="ECO:0000313" key="3">
    <source>
        <dbReference type="Proteomes" id="UP000184130"/>
    </source>
</evidence>
<feature type="transmembrane region" description="Helical" evidence="1">
    <location>
        <begin position="69"/>
        <end position="85"/>
    </location>
</feature>
<gene>
    <name evidence="2" type="ORF">SAMN05216463_103195</name>
</gene>
<accession>A0A1M6SHZ6</accession>
<dbReference type="PANTHER" id="PTHR34980">
    <property type="entry name" value="INNER MEMBRANE PROTEIN-RELATED-RELATED"/>
    <property type="match status" value="1"/>
</dbReference>
<dbReference type="RefSeq" id="WP_073205189.1">
    <property type="nucleotide sequence ID" value="NZ_FRBD01000003.1"/>
</dbReference>
<feature type="transmembrane region" description="Helical" evidence="1">
    <location>
        <begin position="12"/>
        <end position="35"/>
    </location>
</feature>
<dbReference type="EMBL" id="FRBD01000003">
    <property type="protein sequence ID" value="SHK44246.1"/>
    <property type="molecule type" value="Genomic_DNA"/>
</dbReference>
<proteinExistence type="predicted"/>
<dbReference type="AlphaFoldDB" id="A0A1M6SHZ6"/>